<reference evidence="3" key="1">
    <citation type="submission" date="2025-08" db="UniProtKB">
        <authorList>
            <consortium name="RefSeq"/>
        </authorList>
    </citation>
    <scope>IDENTIFICATION</scope>
</reference>
<dbReference type="PANTHER" id="PTHR33673">
    <property type="entry name" value="SUPPRESSOR SRP40-LIKE PROTEIN"/>
    <property type="match status" value="1"/>
</dbReference>
<proteinExistence type="predicted"/>
<feature type="compositionally biased region" description="Low complexity" evidence="1">
    <location>
        <begin position="44"/>
        <end position="59"/>
    </location>
</feature>
<name>A0AB40B775_DIOCR</name>
<sequence length="305" mass="32965">MDTINSNTTIERKKTVLEAAIDEDSAQNDPTIENNIHNFDKQLSKSSSTSSSSSQSSSSEDGDFFQLELGKPALPTEQEPGLIAGLEPTQSPPMQAMSRSDGNPDPNRIPSSVFERTKSTTPMEWSVASNESLFSIHLGNNSFSRDHVLLLKSGDLTNFYVGNLDAFPPPNSAMMPIPAPVSIDLALALEQNDNVAQAMNAEAMKDVMRANAEQHSGSAGKPLVELPPLGNSLSRNSDASVQSFRSFAFPILTVEGRNASVRAVESEQIEREQQQTIETPKETPNAAAAPAQSRWFPCFSCAFCS</sequence>
<protein>
    <submittedName>
        <fullName evidence="3">Uncharacterized protein LOC120259553</fullName>
    </submittedName>
</protein>
<dbReference type="Proteomes" id="UP001515500">
    <property type="component" value="Chromosome 4"/>
</dbReference>
<feature type="compositionally biased region" description="Polar residues" evidence="1">
    <location>
        <begin position="88"/>
        <end position="101"/>
    </location>
</feature>
<feature type="region of interest" description="Disordered" evidence="1">
    <location>
        <begin position="265"/>
        <end position="286"/>
    </location>
</feature>
<evidence type="ECO:0000256" key="1">
    <source>
        <dbReference type="SAM" id="MobiDB-lite"/>
    </source>
</evidence>
<accession>A0AB40B775</accession>
<feature type="compositionally biased region" description="Polar residues" evidence="1">
    <location>
        <begin position="27"/>
        <end position="37"/>
    </location>
</feature>
<evidence type="ECO:0000313" key="3">
    <source>
        <dbReference type="RefSeq" id="XP_039123115.1"/>
    </source>
</evidence>
<dbReference type="PANTHER" id="PTHR33673:SF3">
    <property type="entry name" value="SUPPRESSOR SRP40-LIKE PROTEIN"/>
    <property type="match status" value="1"/>
</dbReference>
<evidence type="ECO:0000313" key="2">
    <source>
        <dbReference type="Proteomes" id="UP001515500"/>
    </source>
</evidence>
<gene>
    <name evidence="3" type="primary">LOC120259553</name>
</gene>
<dbReference type="AlphaFoldDB" id="A0AB40B775"/>
<dbReference type="RefSeq" id="XP_039123115.1">
    <property type="nucleotide sequence ID" value="XM_039267181.1"/>
</dbReference>
<keyword evidence="2" id="KW-1185">Reference proteome</keyword>
<feature type="region of interest" description="Disordered" evidence="1">
    <location>
        <begin position="21"/>
        <end position="107"/>
    </location>
</feature>
<dbReference type="GeneID" id="120259553"/>
<organism evidence="2 3">
    <name type="scientific">Dioscorea cayennensis subsp. rotundata</name>
    <name type="common">White Guinea yam</name>
    <name type="synonym">Dioscorea rotundata</name>
    <dbReference type="NCBI Taxonomy" id="55577"/>
    <lineage>
        <taxon>Eukaryota</taxon>
        <taxon>Viridiplantae</taxon>
        <taxon>Streptophyta</taxon>
        <taxon>Embryophyta</taxon>
        <taxon>Tracheophyta</taxon>
        <taxon>Spermatophyta</taxon>
        <taxon>Magnoliopsida</taxon>
        <taxon>Liliopsida</taxon>
        <taxon>Dioscoreales</taxon>
        <taxon>Dioscoreaceae</taxon>
        <taxon>Dioscorea</taxon>
    </lineage>
</organism>